<dbReference type="STRING" id="1920490.GCA_001895925_03617"/>
<evidence type="ECO:0000313" key="2">
    <source>
        <dbReference type="EMBL" id="PSB14474.1"/>
    </source>
</evidence>
<organism evidence="2 3">
    <name type="scientific">Phormidesmis priestleyi ULC007</name>
    <dbReference type="NCBI Taxonomy" id="1920490"/>
    <lineage>
        <taxon>Bacteria</taxon>
        <taxon>Bacillati</taxon>
        <taxon>Cyanobacteriota</taxon>
        <taxon>Cyanophyceae</taxon>
        <taxon>Leptolyngbyales</taxon>
        <taxon>Leptolyngbyaceae</taxon>
        <taxon>Phormidesmis</taxon>
    </lineage>
</organism>
<reference evidence="2 3" key="2">
    <citation type="submission" date="2018-03" db="EMBL/GenBank/DDBJ databases">
        <title>The ancient ancestry and fast evolution of plastids.</title>
        <authorList>
            <person name="Moore K.R."/>
            <person name="Magnabosco C."/>
            <person name="Momper L."/>
            <person name="Gold D.A."/>
            <person name="Bosak T."/>
            <person name="Fournier G.P."/>
        </authorList>
    </citation>
    <scope>NUCLEOTIDE SEQUENCE [LARGE SCALE GENOMIC DNA]</scope>
    <source>
        <strain evidence="2 3">ULC007</strain>
    </source>
</reference>
<comment type="caution">
    <text evidence="2">The sequence shown here is derived from an EMBL/GenBank/DDBJ whole genome shotgun (WGS) entry which is preliminary data.</text>
</comment>
<dbReference type="Proteomes" id="UP000238634">
    <property type="component" value="Unassembled WGS sequence"/>
</dbReference>
<evidence type="ECO:0000256" key="1">
    <source>
        <dbReference type="SAM" id="MobiDB-lite"/>
    </source>
</evidence>
<accession>A0A2T1D247</accession>
<protein>
    <recommendedName>
        <fullName evidence="4">DUF1186 domain-containing protein</fullName>
    </recommendedName>
</protein>
<gene>
    <name evidence="2" type="ORF">C7B65_26380</name>
</gene>
<reference evidence="2 3" key="1">
    <citation type="submission" date="2018-02" db="EMBL/GenBank/DDBJ databases">
        <authorList>
            <person name="Cohen D.B."/>
            <person name="Kent A.D."/>
        </authorList>
    </citation>
    <scope>NUCLEOTIDE SEQUENCE [LARGE SCALE GENOMIC DNA]</scope>
    <source>
        <strain evidence="2 3">ULC007</strain>
    </source>
</reference>
<keyword evidence="3" id="KW-1185">Reference proteome</keyword>
<evidence type="ECO:0008006" key="4">
    <source>
        <dbReference type="Google" id="ProtNLM"/>
    </source>
</evidence>
<dbReference type="AlphaFoldDB" id="A0A2T1D247"/>
<dbReference type="RefSeq" id="WP_083583270.1">
    <property type="nucleotide sequence ID" value="NZ_MPPI01000077.1"/>
</dbReference>
<evidence type="ECO:0000313" key="3">
    <source>
        <dbReference type="Proteomes" id="UP000238634"/>
    </source>
</evidence>
<proteinExistence type="predicted"/>
<name>A0A2T1D247_9CYAN</name>
<feature type="region of interest" description="Disordered" evidence="1">
    <location>
        <begin position="299"/>
        <end position="322"/>
    </location>
</feature>
<feature type="compositionally biased region" description="Basic residues" evidence="1">
    <location>
        <begin position="300"/>
        <end position="322"/>
    </location>
</feature>
<dbReference type="EMBL" id="PVWG01000088">
    <property type="protein sequence ID" value="PSB14474.1"/>
    <property type="molecule type" value="Genomic_DNA"/>
</dbReference>
<sequence length="322" mass="36321">MSLRSQLPIQASFSALQDITVLHKIRKIVIENKVTFCSLHDRIMAISDYSEPLTQLLTQGECKWGGVDSWIDYPALGITSNDIPGLIRMATDPELYDQDGDEAESWAPVHAWRALGQLRAEAAIVPLLQQSLEYEDHEGWRDWMTSELPTVFSMIGALGIPALAELIRDRTKSGWQRTIPVEGLERIAKTQPEVTAQCIAILQDELAHFEENDPEMNAFVIGSLVELRVMEAVPLIEQAFAAEKVDELFNGDWDDVQVSLGLKSPDEGPRKRYELPRSLIERDSLPIALSGFDATDYQRQKAKKKAKRKQQAAARRTNRKKK</sequence>